<protein>
    <recommendedName>
        <fullName evidence="7">Small-conductance mechanosensitive channel</fullName>
    </recommendedName>
</protein>
<dbReference type="GO" id="GO:0005886">
    <property type="term" value="C:plasma membrane"/>
    <property type="evidence" value="ECO:0007669"/>
    <property type="project" value="UniProtKB-SubCell"/>
</dbReference>
<evidence type="ECO:0000256" key="7">
    <source>
        <dbReference type="RuleBase" id="RU369025"/>
    </source>
</evidence>
<dbReference type="PANTHER" id="PTHR30221">
    <property type="entry name" value="SMALL-CONDUCTANCE MECHANOSENSITIVE CHANNEL"/>
    <property type="match status" value="1"/>
</dbReference>
<feature type="transmembrane region" description="Helical" evidence="7">
    <location>
        <begin position="71"/>
        <end position="95"/>
    </location>
</feature>
<dbReference type="RefSeq" id="WP_101251551.1">
    <property type="nucleotide sequence ID" value="NZ_PIUM01000018.1"/>
</dbReference>
<dbReference type="InterPro" id="IPR011014">
    <property type="entry name" value="MscS_channel_TM-2"/>
</dbReference>
<name>A0A2N3PTG5_9PROT</name>
<dbReference type="InterPro" id="IPR010920">
    <property type="entry name" value="LSM_dom_sf"/>
</dbReference>
<keyword evidence="7" id="KW-0997">Cell inner membrane</keyword>
<dbReference type="EMBL" id="PIUM01000018">
    <property type="protein sequence ID" value="PKU23698.1"/>
    <property type="molecule type" value="Genomic_DNA"/>
</dbReference>
<feature type="domain" description="Mechanosensitive ion channel MscS" evidence="8">
    <location>
        <begin position="119"/>
        <end position="179"/>
    </location>
</feature>
<dbReference type="Proteomes" id="UP000233293">
    <property type="component" value="Unassembled WGS sequence"/>
</dbReference>
<evidence type="ECO:0000259" key="8">
    <source>
        <dbReference type="Pfam" id="PF00924"/>
    </source>
</evidence>
<keyword evidence="10" id="KW-1185">Reference proteome</keyword>
<dbReference type="Pfam" id="PF00924">
    <property type="entry name" value="MS_channel_2nd"/>
    <property type="match status" value="1"/>
</dbReference>
<comment type="similarity">
    <text evidence="2 7">Belongs to the MscS (TC 1.A.23) family.</text>
</comment>
<keyword evidence="7" id="KW-0407">Ion channel</keyword>
<evidence type="ECO:0000256" key="2">
    <source>
        <dbReference type="ARBA" id="ARBA00008017"/>
    </source>
</evidence>
<comment type="caution">
    <text evidence="9">The sequence shown here is derived from an EMBL/GenBank/DDBJ whole genome shotgun (WGS) entry which is preliminary data.</text>
</comment>
<sequence length="512" mass="55482">MSFTITALFVALTSLAWLLRVTVIPESFPMAGSLEQLCYFLTALSGARVLDTLIFPLLFRRQGPESMTSDLLQATISILLYGTAVVVWLALGLGFDVSKLLATSAIFSVIIGFALQATLGNLFSGLSLEIERPVRVGDYVRKGDVEGRVEALKWRSVFIRTPNDSRIVLPNSALTSQPIEIFPYDRPTRHTALFQIDPRVEPGRILTIARDILNSGFPNICADPAPSVVLIGTEAGSPNLWYGARYYTLNFLDRSATNSRLLARLWYALARQGIDMKADRLTLAPDDAPTGSRPFPDVLPECVSLWPVLAKAGRRQLFGADEVIPADCVGFVLRGVLREERTLDPQDLAKEVAALLAQDDASNAKTDVSSEEMAAITATAIGFVGPVAGGLVQRFASLTDDPYLIYHAVAASIESPEHRRHFLAFAPATPSRLLGEGASFGWAEWLDGPATISHARRVWGSAELLLIPREALPSVAAQADLLAAVIAEDIPGADAEAVAHRLRRRMAVSEPG</sequence>
<organism evidence="9 10">
    <name type="scientific">Telmatospirillum siberiense</name>
    <dbReference type="NCBI Taxonomy" id="382514"/>
    <lineage>
        <taxon>Bacteria</taxon>
        <taxon>Pseudomonadati</taxon>
        <taxon>Pseudomonadota</taxon>
        <taxon>Alphaproteobacteria</taxon>
        <taxon>Rhodospirillales</taxon>
        <taxon>Rhodospirillaceae</taxon>
        <taxon>Telmatospirillum</taxon>
    </lineage>
</organism>
<dbReference type="AlphaFoldDB" id="A0A2N3PTG5"/>
<accession>A0A2N3PTG5</accession>
<comment type="subunit">
    <text evidence="7">Homoheptamer.</text>
</comment>
<dbReference type="InterPro" id="IPR023408">
    <property type="entry name" value="MscS_beta-dom_sf"/>
</dbReference>
<comment type="function">
    <text evidence="7">Mechanosensitive channel that participates in the regulation of osmotic pressure changes within the cell, opening in response to stretch forces in the membrane lipid bilayer, without the need for other proteins. Contributes to normal resistance to hypoosmotic shock. Forms an ion channel of 1.0 nanosiemens conductance with a slight preference for anions.</text>
</comment>
<evidence type="ECO:0000256" key="6">
    <source>
        <dbReference type="ARBA" id="ARBA00023136"/>
    </source>
</evidence>
<dbReference type="Gene3D" id="2.30.30.60">
    <property type="match status" value="1"/>
</dbReference>
<dbReference type="InterPro" id="IPR011066">
    <property type="entry name" value="MscS_channel_C_sf"/>
</dbReference>
<evidence type="ECO:0000256" key="5">
    <source>
        <dbReference type="ARBA" id="ARBA00022989"/>
    </source>
</evidence>
<dbReference type="SUPFAM" id="SSF50182">
    <property type="entry name" value="Sm-like ribonucleoproteins"/>
    <property type="match status" value="1"/>
</dbReference>
<keyword evidence="5 7" id="KW-1133">Transmembrane helix</keyword>
<dbReference type="InterPro" id="IPR045275">
    <property type="entry name" value="MscS_archaea/bacteria_type"/>
</dbReference>
<feature type="transmembrane region" description="Helical" evidence="7">
    <location>
        <begin position="101"/>
        <end position="123"/>
    </location>
</feature>
<comment type="caution">
    <text evidence="7">Lacks conserved residue(s) required for the propagation of feature annotation.</text>
</comment>
<keyword evidence="6 7" id="KW-0472">Membrane</keyword>
<dbReference type="InterPro" id="IPR006685">
    <property type="entry name" value="MscS_channel_2nd"/>
</dbReference>
<feature type="transmembrane region" description="Helical" evidence="7">
    <location>
        <begin position="39"/>
        <end position="59"/>
    </location>
</feature>
<dbReference type="SUPFAM" id="SSF82861">
    <property type="entry name" value="Mechanosensitive channel protein MscS (YggB), transmembrane region"/>
    <property type="match status" value="1"/>
</dbReference>
<dbReference type="PANTHER" id="PTHR30221:SF1">
    <property type="entry name" value="SMALL-CONDUCTANCE MECHANOSENSITIVE CHANNEL"/>
    <property type="match status" value="1"/>
</dbReference>
<evidence type="ECO:0000256" key="4">
    <source>
        <dbReference type="ARBA" id="ARBA00022692"/>
    </source>
</evidence>
<keyword evidence="3" id="KW-1003">Cell membrane</keyword>
<dbReference type="OrthoDB" id="9814206at2"/>
<evidence type="ECO:0000256" key="1">
    <source>
        <dbReference type="ARBA" id="ARBA00004651"/>
    </source>
</evidence>
<dbReference type="Gene3D" id="1.10.287.1260">
    <property type="match status" value="1"/>
</dbReference>
<keyword evidence="4 7" id="KW-0812">Transmembrane</keyword>
<gene>
    <name evidence="9" type="ORF">CWS72_15645</name>
</gene>
<keyword evidence="7" id="KW-0406">Ion transport</keyword>
<reference evidence="10" key="1">
    <citation type="submission" date="2017-12" db="EMBL/GenBank/DDBJ databases">
        <title>Draft genome sequence of Telmatospirillum siberiense 26-4b1T, an acidotolerant peatland alphaproteobacterium potentially involved in sulfur cycling.</title>
        <authorList>
            <person name="Hausmann B."/>
            <person name="Pjevac P."/>
            <person name="Schreck K."/>
            <person name="Herbold C.W."/>
            <person name="Daims H."/>
            <person name="Wagner M."/>
            <person name="Pester M."/>
            <person name="Loy A."/>
        </authorList>
    </citation>
    <scope>NUCLEOTIDE SEQUENCE [LARGE SCALE GENOMIC DNA]</scope>
    <source>
        <strain evidence="10">26-4b1</strain>
    </source>
</reference>
<dbReference type="SUPFAM" id="SSF82689">
    <property type="entry name" value="Mechanosensitive channel protein MscS (YggB), C-terminal domain"/>
    <property type="match status" value="1"/>
</dbReference>
<keyword evidence="7" id="KW-0813">Transport</keyword>
<proteinExistence type="inferred from homology"/>
<evidence type="ECO:0000313" key="10">
    <source>
        <dbReference type="Proteomes" id="UP000233293"/>
    </source>
</evidence>
<comment type="subcellular location">
    <subcellularLocation>
        <location evidence="7">Cell inner membrane</location>
        <topology evidence="7">Multi-pass membrane protein</topology>
    </subcellularLocation>
    <subcellularLocation>
        <location evidence="1">Cell membrane</location>
        <topology evidence="1">Multi-pass membrane protein</topology>
    </subcellularLocation>
</comment>
<dbReference type="GO" id="GO:0008381">
    <property type="term" value="F:mechanosensitive monoatomic ion channel activity"/>
    <property type="evidence" value="ECO:0007669"/>
    <property type="project" value="InterPro"/>
</dbReference>
<evidence type="ECO:0000313" key="9">
    <source>
        <dbReference type="EMBL" id="PKU23698.1"/>
    </source>
</evidence>
<evidence type="ECO:0000256" key="3">
    <source>
        <dbReference type="ARBA" id="ARBA00022475"/>
    </source>
</evidence>